<organism evidence="3">
    <name type="scientific">Brassica campestris</name>
    <name type="common">Field mustard</name>
    <dbReference type="NCBI Taxonomy" id="3711"/>
    <lineage>
        <taxon>Eukaryota</taxon>
        <taxon>Viridiplantae</taxon>
        <taxon>Streptophyta</taxon>
        <taxon>Embryophyta</taxon>
        <taxon>Tracheophyta</taxon>
        <taxon>Spermatophyta</taxon>
        <taxon>Magnoliopsida</taxon>
        <taxon>eudicotyledons</taxon>
        <taxon>Gunneridae</taxon>
        <taxon>Pentapetalae</taxon>
        <taxon>rosids</taxon>
        <taxon>malvids</taxon>
        <taxon>Brassicales</taxon>
        <taxon>Brassicaceae</taxon>
        <taxon>Brassiceae</taxon>
        <taxon>Brassica</taxon>
    </lineage>
</organism>
<keyword evidence="1" id="KW-0472">Membrane</keyword>
<keyword evidence="1" id="KW-0812">Transmembrane</keyword>
<name>A0A3P5YE71_BRACM</name>
<dbReference type="AlphaFoldDB" id="A0A3P5YE71"/>
<reference evidence="3" key="1">
    <citation type="submission" date="2018-11" db="EMBL/GenBank/DDBJ databases">
        <authorList>
            <consortium name="Genoscope - CEA"/>
            <person name="William W."/>
        </authorList>
    </citation>
    <scope>NUCLEOTIDE SEQUENCE</scope>
</reference>
<gene>
    <name evidence="3" type="ORF">BRAA09T37184Z</name>
    <name evidence="2" type="ORF">BRAPAZ1V2_A09P16640.2</name>
</gene>
<dbReference type="EMBL" id="LR031568">
    <property type="protein sequence ID" value="VDC59573.1"/>
    <property type="molecule type" value="Genomic_DNA"/>
</dbReference>
<evidence type="ECO:0000313" key="2">
    <source>
        <dbReference type="EMBL" id="CAG7861197.1"/>
    </source>
</evidence>
<accession>A0A3P5YE71</accession>
<proteinExistence type="predicted"/>
<dbReference type="EMBL" id="LS974625">
    <property type="protein sequence ID" value="CAG7861197.1"/>
    <property type="molecule type" value="Genomic_DNA"/>
</dbReference>
<dbReference type="Gramene" id="A09p16640.2_BraZ1">
    <property type="protein sequence ID" value="A09p16640.2_BraZ1.CDS"/>
    <property type="gene ID" value="A09g16640.2_BraZ1"/>
</dbReference>
<keyword evidence="1" id="KW-1133">Transmembrane helix</keyword>
<evidence type="ECO:0000256" key="1">
    <source>
        <dbReference type="SAM" id="Phobius"/>
    </source>
</evidence>
<feature type="transmembrane region" description="Helical" evidence="1">
    <location>
        <begin position="6"/>
        <end position="27"/>
    </location>
</feature>
<protein>
    <submittedName>
        <fullName evidence="2">Uncharacterized protein</fullName>
    </submittedName>
</protein>
<evidence type="ECO:0000313" key="3">
    <source>
        <dbReference type="EMBL" id="VDC59573.1"/>
    </source>
</evidence>
<dbReference type="Proteomes" id="UP000694005">
    <property type="component" value="Chromosome A09"/>
</dbReference>
<sequence>MYWVNFCLFVIVKLSSYSISWLLLLIAPEIQCLCDKKKKSIVLDDVDDMKQLEVLANEGMVWSWK</sequence>